<evidence type="ECO:0000313" key="2">
    <source>
        <dbReference type="EMBL" id="MPN24674.1"/>
    </source>
</evidence>
<gene>
    <name evidence="2" type="ORF">SDC9_172076</name>
</gene>
<feature type="transmembrane region" description="Helical" evidence="1">
    <location>
        <begin position="40"/>
        <end position="59"/>
    </location>
</feature>
<dbReference type="AlphaFoldDB" id="A0A645GL57"/>
<name>A0A645GL57_9ZZZZ</name>
<evidence type="ECO:0008006" key="3">
    <source>
        <dbReference type="Google" id="ProtNLM"/>
    </source>
</evidence>
<keyword evidence="1" id="KW-1133">Transmembrane helix</keyword>
<accession>A0A645GL57</accession>
<comment type="caution">
    <text evidence="2">The sequence shown here is derived from an EMBL/GenBank/DDBJ whole genome shotgun (WGS) entry which is preliminary data.</text>
</comment>
<reference evidence="2" key="1">
    <citation type="submission" date="2019-08" db="EMBL/GenBank/DDBJ databases">
        <authorList>
            <person name="Kucharzyk K."/>
            <person name="Murdoch R.W."/>
            <person name="Higgins S."/>
            <person name="Loffler F."/>
        </authorList>
    </citation>
    <scope>NUCLEOTIDE SEQUENCE</scope>
</reference>
<dbReference type="EMBL" id="VSSQ01073596">
    <property type="protein sequence ID" value="MPN24674.1"/>
    <property type="molecule type" value="Genomic_DNA"/>
</dbReference>
<dbReference type="Pfam" id="PF07155">
    <property type="entry name" value="ECF-ribofla_trS"/>
    <property type="match status" value="1"/>
</dbReference>
<dbReference type="InterPro" id="IPR009825">
    <property type="entry name" value="ECF_substrate-spec-like"/>
</dbReference>
<evidence type="ECO:0000256" key="1">
    <source>
        <dbReference type="SAM" id="Phobius"/>
    </source>
</evidence>
<dbReference type="GO" id="GO:0016020">
    <property type="term" value="C:membrane"/>
    <property type="evidence" value="ECO:0007669"/>
    <property type="project" value="InterPro"/>
</dbReference>
<keyword evidence="1" id="KW-0472">Membrane</keyword>
<dbReference type="Gene3D" id="1.10.1760.20">
    <property type="match status" value="1"/>
</dbReference>
<feature type="transmembrane region" description="Helical" evidence="1">
    <location>
        <begin position="120"/>
        <end position="140"/>
    </location>
</feature>
<keyword evidence="1" id="KW-0812">Transmembrane</keyword>
<proteinExistence type="predicted"/>
<protein>
    <recommendedName>
        <fullName evidence="3">ECF transporter S component</fullName>
    </recommendedName>
</protein>
<sequence length="147" mass="15206">MIKVGNIVCLLSGLLFGGLSGGLAAGIGSMFFDLLNPVYAPSAPFTLVFFFVMGAVCGWISHSGGAKGRVLWKNILGGVCGALSYFILHIGKSIIVLMLAGSAFWPAVTANAVRMLTSGINAVIAVTCSVLLAPLLHRALRAANILD</sequence>
<organism evidence="2">
    <name type="scientific">bioreactor metagenome</name>
    <dbReference type="NCBI Taxonomy" id="1076179"/>
    <lineage>
        <taxon>unclassified sequences</taxon>
        <taxon>metagenomes</taxon>
        <taxon>ecological metagenomes</taxon>
    </lineage>
</organism>